<feature type="transmembrane region" description="Helical" evidence="5">
    <location>
        <begin position="704"/>
        <end position="727"/>
    </location>
</feature>
<dbReference type="OrthoDB" id="40134at2759"/>
<dbReference type="Proteomes" id="UP000284657">
    <property type="component" value="Unassembled WGS sequence"/>
</dbReference>
<feature type="transmembrane region" description="Helical" evidence="5">
    <location>
        <begin position="642"/>
        <end position="667"/>
    </location>
</feature>
<feature type="domain" description="Amino acid transporter transmembrane" evidence="6">
    <location>
        <begin position="13"/>
        <end position="450"/>
    </location>
</feature>
<dbReference type="EMBL" id="MBDO02000531">
    <property type="protein sequence ID" value="RLN54297.1"/>
    <property type="molecule type" value="Genomic_DNA"/>
</dbReference>
<protein>
    <recommendedName>
        <fullName evidence="6">Amino acid transporter transmembrane domain-containing protein</fullName>
    </recommendedName>
</protein>
<feature type="transmembrane region" description="Helical" evidence="5">
    <location>
        <begin position="150"/>
        <end position="172"/>
    </location>
</feature>
<dbReference type="Pfam" id="PF01490">
    <property type="entry name" value="Aa_trans"/>
    <property type="match status" value="2"/>
</dbReference>
<feature type="domain" description="Amino acid transporter transmembrane" evidence="6">
    <location>
        <begin position="567"/>
        <end position="1004"/>
    </location>
</feature>
<evidence type="ECO:0000313" key="7">
    <source>
        <dbReference type="EMBL" id="RLN49092.1"/>
    </source>
</evidence>
<feature type="transmembrane region" description="Helical" evidence="5">
    <location>
        <begin position="277"/>
        <end position="302"/>
    </location>
</feature>
<evidence type="ECO:0000313" key="9">
    <source>
        <dbReference type="Proteomes" id="UP000277300"/>
    </source>
</evidence>
<dbReference type="EMBL" id="MBAD02002200">
    <property type="protein sequence ID" value="RLN49092.1"/>
    <property type="molecule type" value="Genomic_DNA"/>
</dbReference>
<evidence type="ECO:0000313" key="8">
    <source>
        <dbReference type="EMBL" id="RLN54297.1"/>
    </source>
</evidence>
<evidence type="ECO:0000256" key="3">
    <source>
        <dbReference type="ARBA" id="ARBA00022989"/>
    </source>
</evidence>
<feature type="transmembrane region" description="Helical" evidence="5">
    <location>
        <begin position="775"/>
        <end position="798"/>
    </location>
</feature>
<feature type="transmembrane region" description="Helical" evidence="5">
    <location>
        <begin position="831"/>
        <end position="856"/>
    </location>
</feature>
<proteinExistence type="predicted"/>
<comment type="subcellular location">
    <subcellularLocation>
        <location evidence="1">Membrane</location>
        <topology evidence="1">Multi-pass membrane protein</topology>
    </subcellularLocation>
</comment>
<feature type="transmembrane region" description="Helical" evidence="5">
    <location>
        <begin position="184"/>
        <end position="205"/>
    </location>
</feature>
<gene>
    <name evidence="7" type="ORF">BBJ29_008746</name>
    <name evidence="8" type="ORF">BBP00_00008994</name>
</gene>
<feature type="transmembrane region" description="Helical" evidence="5">
    <location>
        <begin position="679"/>
        <end position="697"/>
    </location>
</feature>
<feature type="transmembrane region" description="Helical" evidence="5">
    <location>
        <begin position="739"/>
        <end position="763"/>
    </location>
</feature>
<name>A0A3F2RFF2_9STRA</name>
<feature type="transmembrane region" description="Helical" evidence="5">
    <location>
        <begin position="398"/>
        <end position="421"/>
    </location>
</feature>
<dbReference type="GO" id="GO:0015179">
    <property type="term" value="F:L-amino acid transmembrane transporter activity"/>
    <property type="evidence" value="ECO:0007669"/>
    <property type="project" value="TreeGrafter"/>
</dbReference>
<dbReference type="Proteomes" id="UP000277300">
    <property type="component" value="Unassembled WGS sequence"/>
</dbReference>
<feature type="transmembrane region" description="Helical" evidence="5">
    <location>
        <begin position="125"/>
        <end position="143"/>
    </location>
</feature>
<evidence type="ECO:0000256" key="5">
    <source>
        <dbReference type="SAM" id="Phobius"/>
    </source>
</evidence>
<feature type="transmembrane region" description="Helical" evidence="5">
    <location>
        <begin position="433"/>
        <end position="452"/>
    </location>
</feature>
<feature type="transmembrane region" description="Helical" evidence="5">
    <location>
        <begin position="88"/>
        <end position="113"/>
    </location>
</feature>
<feature type="transmembrane region" description="Helical" evidence="5">
    <location>
        <begin position="988"/>
        <end position="1006"/>
    </location>
</feature>
<dbReference type="PANTHER" id="PTHR22950:SF349">
    <property type="entry name" value="AMINO ACID TRANSPORTER TRANSMEMBRANE DOMAIN-CONTAINING PROTEIN"/>
    <property type="match status" value="1"/>
</dbReference>
<keyword evidence="4 5" id="KW-0472">Membrane</keyword>
<dbReference type="GO" id="GO:0005774">
    <property type="term" value="C:vacuolar membrane"/>
    <property type="evidence" value="ECO:0007669"/>
    <property type="project" value="TreeGrafter"/>
</dbReference>
<reference evidence="9 10" key="1">
    <citation type="submission" date="2018-07" db="EMBL/GenBank/DDBJ databases">
        <title>Genome sequencing of oomycete isolates from Chile give support for New Zealand origin for Phytophthora kernoviae and make available the first Nothophytophthora sp. genome.</title>
        <authorList>
            <person name="Studholme D.J."/>
            <person name="Sanfuentes E."/>
            <person name="Panda P."/>
            <person name="Hill R."/>
            <person name="Sambles C."/>
            <person name="Grant M."/>
            <person name="Williams N.M."/>
            <person name="Mcdougal R.L."/>
        </authorList>
    </citation>
    <scope>NUCLEOTIDE SEQUENCE [LARGE SCALE GENOMIC DNA]</scope>
    <source>
        <strain evidence="8">Chile6</strain>
        <strain evidence="7">Chile7</strain>
    </source>
</reference>
<feature type="transmembrane region" description="Helical" evidence="5">
    <location>
        <begin position="40"/>
        <end position="67"/>
    </location>
</feature>
<evidence type="ECO:0000256" key="2">
    <source>
        <dbReference type="ARBA" id="ARBA00022692"/>
    </source>
</evidence>
<comment type="caution">
    <text evidence="8">The sequence shown here is derived from an EMBL/GenBank/DDBJ whole genome shotgun (WGS) entry which is preliminary data.</text>
</comment>
<sequence length="1043" mass="113253">MGKGPFFTAEDAKSAFNLFCCIYGVGTLGMPGNFSRAGPFLAVIAMAFMAFANVYASITMSKVMLLAPKSVKTFGDLGEWCMGKTGRWLCVISQMGSCLLIPCVFLVLGGSLLDGLFPKAFSQTTWIILMACMVLPVCLVPTLKEGAGAAFAGCLGTIIADIIGVAVVMHGMSGHPSVPSPDLSFSQVAGCFGNLSLAYGAGIVIPDIQRQHSDPKRMPRVVGVTVGVISILFLVLASTAYSAVGCQISGNLLFTIYPHSETGLTNLGFAPNWGTIVLAYLFMQLHITIAFAVLINPAFYIAERVFLGMHQQVEEDLENANSYLQSSTPADLTVKESVRSSKMSYVSVADGENVHKDNLEEEAAEYRGVNAIKYVVMRIAIVIVLVIISIVLKDDFTSLADFVGASCITVNCILLPIVFYLKKSWGTVKMWEKVAGSIVVVICFVLGCYVTYTTGKELFAPSDDEVEFPYCAPEFEHTVYYNATKDFVKSDFICSMKCSSNRTNDDVFRRLNITLNAGHRCGLAAVCRSDSALRVHYDPFILLFASSDSSRFLGPSKMPFFTLEDAKTSFNLFCCMYGIGTLGMPGNFSRAGPAIAVIAMLFMAFANIYASVKMSQVMLLAPKSVKTFGDLGEWSMGKWGRWLSVVSQMGSCLLIPCVFLVLGGSLLDGLFSEAFSQTTWIILMALMVLPVCLIPTLKEGAGAAFAGCMGTIIADVIGVAVVMHGMRGHPTVPSPDLKFSQVVGCFGNLALAYGAGIVIPDLQRQHSDPTRMPRVVLVTVTFISCLFLTLASTAYSAVGCQISGNLLYTIYPDSETGMTTLGFKPSWGAVVLAYLFMQLHITIAFSVIVNPAFFIAERLALGMHKKQATDIEAGLNYTESLTPAEVQSEPRRSSKMSYVSVADSEREFKDDAEAEAAEYRGGSNTVKYVVLRVVIVIILVVLAVIFQDHFSDFADFVGASCITTNCILLPIIYYLIKAWTRVPMYEKVAATIVVVICFILGCYVTYTTGKALFAPTDDDTEFPYCDSKYENQVYYNYTAEHES</sequence>
<feature type="transmembrane region" description="Helical" evidence="5">
    <location>
        <begin position="375"/>
        <end position="392"/>
    </location>
</feature>
<feature type="transmembrane region" description="Helical" evidence="5">
    <location>
        <begin position="226"/>
        <end position="257"/>
    </location>
</feature>
<dbReference type="AlphaFoldDB" id="A0A3F2RFF2"/>
<keyword evidence="3 5" id="KW-1133">Transmembrane helix</keyword>
<accession>A0A3F2RFF2</accession>
<evidence type="ECO:0000313" key="10">
    <source>
        <dbReference type="Proteomes" id="UP000284657"/>
    </source>
</evidence>
<feature type="transmembrane region" description="Helical" evidence="5">
    <location>
        <begin position="929"/>
        <end position="947"/>
    </location>
</feature>
<evidence type="ECO:0000259" key="6">
    <source>
        <dbReference type="Pfam" id="PF01490"/>
    </source>
</evidence>
<evidence type="ECO:0000256" key="1">
    <source>
        <dbReference type="ARBA" id="ARBA00004141"/>
    </source>
</evidence>
<organism evidence="8 9">
    <name type="scientific">Phytophthora kernoviae</name>
    <dbReference type="NCBI Taxonomy" id="325452"/>
    <lineage>
        <taxon>Eukaryota</taxon>
        <taxon>Sar</taxon>
        <taxon>Stramenopiles</taxon>
        <taxon>Oomycota</taxon>
        <taxon>Peronosporomycetes</taxon>
        <taxon>Peronosporales</taxon>
        <taxon>Peronosporaceae</taxon>
        <taxon>Phytophthora</taxon>
    </lineage>
</organism>
<dbReference type="PANTHER" id="PTHR22950">
    <property type="entry name" value="AMINO ACID TRANSPORTER"/>
    <property type="match status" value="1"/>
</dbReference>
<feature type="transmembrane region" description="Helical" evidence="5">
    <location>
        <begin position="591"/>
        <end position="610"/>
    </location>
</feature>
<dbReference type="InterPro" id="IPR013057">
    <property type="entry name" value="AA_transpt_TM"/>
</dbReference>
<keyword evidence="2 5" id="KW-0812">Transmembrane</keyword>
<evidence type="ECO:0000256" key="4">
    <source>
        <dbReference type="ARBA" id="ARBA00023136"/>
    </source>
</evidence>
<feature type="transmembrane region" description="Helical" evidence="5">
    <location>
        <begin position="953"/>
        <end position="976"/>
    </location>
</feature>